<dbReference type="OrthoDB" id="9810847at2"/>
<organism evidence="2 3">
    <name type="scientific">Scardovia wiggsiae F0424</name>
    <dbReference type="NCBI Taxonomy" id="857290"/>
    <lineage>
        <taxon>Bacteria</taxon>
        <taxon>Bacillati</taxon>
        <taxon>Actinomycetota</taxon>
        <taxon>Actinomycetes</taxon>
        <taxon>Bifidobacteriales</taxon>
        <taxon>Bifidobacteriaceae</taxon>
        <taxon>Scardovia</taxon>
    </lineage>
</organism>
<dbReference type="Proteomes" id="UP000006415">
    <property type="component" value="Unassembled WGS sequence"/>
</dbReference>
<keyword evidence="1" id="KW-1133">Transmembrane helix</keyword>
<name>J0WZU6_9BIFI</name>
<dbReference type="Pfam" id="PF04020">
    <property type="entry name" value="Phage_holin_4_2"/>
    <property type="match status" value="1"/>
</dbReference>
<dbReference type="HOGENOM" id="CLU_120441_0_1_11"/>
<dbReference type="eggNOG" id="COG1950">
    <property type="taxonomic scope" value="Bacteria"/>
</dbReference>
<reference evidence="2 3" key="1">
    <citation type="submission" date="2012-01" db="EMBL/GenBank/DDBJ databases">
        <title>The Genome Sequence of Scardovia wiggsiae F0424.</title>
        <authorList>
            <consortium name="The Broad Institute Genome Sequencing Platform"/>
            <person name="Earl A."/>
            <person name="Ward D."/>
            <person name="Feldgarden M."/>
            <person name="Gevers D."/>
            <person name="Izard J."/>
            <person name="Ganesan A."/>
            <person name="Baranova O.V."/>
            <person name="Blanton J.M."/>
            <person name="Tanner A.C."/>
            <person name="Mathney J."/>
            <person name="Dewhirst F.E."/>
            <person name="Young S.K."/>
            <person name="Zeng Q."/>
            <person name="Gargeya S."/>
            <person name="Fitzgerald M."/>
            <person name="Haas B."/>
            <person name="Abouelleil A."/>
            <person name="Alvarado L."/>
            <person name="Arachchi H.M."/>
            <person name="Berlin A."/>
            <person name="Chapman S.B."/>
            <person name="Gearin G."/>
            <person name="Goldberg J."/>
            <person name="Griggs A."/>
            <person name="Gujja S."/>
            <person name="Hansen M."/>
            <person name="Heiman D."/>
            <person name="Howarth C."/>
            <person name="Larimer J."/>
            <person name="Lui A."/>
            <person name="MacDonald P.J.P."/>
            <person name="McCowen C."/>
            <person name="Montmayeur A."/>
            <person name="Murphy C."/>
            <person name="Neiman D."/>
            <person name="Pearson M."/>
            <person name="Priest M."/>
            <person name="Roberts A."/>
            <person name="Saif S."/>
            <person name="Shea T."/>
            <person name="Sisk P."/>
            <person name="Stolte C."/>
            <person name="Sykes S."/>
            <person name="Wortman J."/>
            <person name="Nusbaum C."/>
            <person name="Birren B."/>
        </authorList>
    </citation>
    <scope>NUCLEOTIDE SEQUENCE [LARGE SCALE GENOMIC DNA]</scope>
    <source>
        <strain evidence="2 3">F0424</strain>
    </source>
</reference>
<feature type="transmembrane region" description="Helical" evidence="1">
    <location>
        <begin position="57"/>
        <end position="86"/>
    </location>
</feature>
<dbReference type="PANTHER" id="PTHR37309">
    <property type="entry name" value="SLR0284 PROTEIN"/>
    <property type="match status" value="1"/>
</dbReference>
<accession>J0WZU6</accession>
<dbReference type="RefSeq" id="WP_007148194.1">
    <property type="nucleotide sequence ID" value="NZ_AKCI01000001.1"/>
</dbReference>
<evidence type="ECO:0008006" key="4">
    <source>
        <dbReference type="Google" id="ProtNLM"/>
    </source>
</evidence>
<keyword evidence="1" id="KW-0812">Transmembrane</keyword>
<dbReference type="PROSITE" id="PS51257">
    <property type="entry name" value="PROKAR_LIPOPROTEIN"/>
    <property type="match status" value="1"/>
</dbReference>
<keyword evidence="3" id="KW-1185">Reference proteome</keyword>
<sequence length="123" mass="13012">MKRFLINWFVITIACGIMCWLLPGIQAVGGNRFLAYAAFALFMALINASIKPVIQVLAIPVTVVSFGIAALLINIALFGLASMLALNVFGVGITISNFWWGALGAVILSVISGILNSVVSDLV</sequence>
<dbReference type="EMBL" id="AGZS01000006">
    <property type="protein sequence ID" value="EJD64636.1"/>
    <property type="molecule type" value="Genomic_DNA"/>
</dbReference>
<proteinExistence type="predicted"/>
<feature type="transmembrane region" description="Helical" evidence="1">
    <location>
        <begin position="5"/>
        <end position="27"/>
    </location>
</feature>
<dbReference type="PANTHER" id="PTHR37309:SF1">
    <property type="entry name" value="SLR0284 PROTEIN"/>
    <property type="match status" value="1"/>
</dbReference>
<protein>
    <recommendedName>
        <fullName evidence="4">Phage holin family protein</fullName>
    </recommendedName>
</protein>
<evidence type="ECO:0000256" key="1">
    <source>
        <dbReference type="SAM" id="Phobius"/>
    </source>
</evidence>
<evidence type="ECO:0000313" key="3">
    <source>
        <dbReference type="Proteomes" id="UP000006415"/>
    </source>
</evidence>
<dbReference type="InterPro" id="IPR007165">
    <property type="entry name" value="Phage_holin_4_2"/>
</dbReference>
<evidence type="ECO:0000313" key="2">
    <source>
        <dbReference type="EMBL" id="EJD64636.1"/>
    </source>
</evidence>
<dbReference type="STRING" id="857290.HMPREF9156_01131"/>
<feature type="transmembrane region" description="Helical" evidence="1">
    <location>
        <begin position="98"/>
        <end position="119"/>
    </location>
</feature>
<dbReference type="AlphaFoldDB" id="J0WZU6"/>
<keyword evidence="1" id="KW-0472">Membrane</keyword>
<gene>
    <name evidence="2" type="ORF">HMPREF9156_01131</name>
</gene>
<feature type="transmembrane region" description="Helical" evidence="1">
    <location>
        <begin position="33"/>
        <end position="50"/>
    </location>
</feature>
<comment type="caution">
    <text evidence="2">The sequence shown here is derived from an EMBL/GenBank/DDBJ whole genome shotgun (WGS) entry which is preliminary data.</text>
</comment>